<dbReference type="Pfam" id="PF03060">
    <property type="entry name" value="NMO"/>
    <property type="match status" value="1"/>
</dbReference>
<keyword evidence="1" id="KW-0285">Flavoprotein</keyword>
<dbReference type="RefSeq" id="WP_286679259.1">
    <property type="nucleotide sequence ID" value="NZ_MNXI01000139.1"/>
</dbReference>
<keyword evidence="2" id="KW-0288">FMN</keyword>
<evidence type="ECO:0000313" key="5">
    <source>
        <dbReference type="Proteomes" id="UP000230956"/>
    </source>
</evidence>
<evidence type="ECO:0000313" key="4">
    <source>
        <dbReference type="EMBL" id="PIZ35742.1"/>
    </source>
</evidence>
<gene>
    <name evidence="4" type="ORF">COY37_09730</name>
</gene>
<proteinExistence type="predicted"/>
<organism evidence="4 5">
    <name type="scientific">Candidatus Aquicultor secundus</name>
    <dbReference type="NCBI Taxonomy" id="1973895"/>
    <lineage>
        <taxon>Bacteria</taxon>
        <taxon>Bacillati</taxon>
        <taxon>Actinomycetota</taxon>
        <taxon>Candidatus Aquicultoria</taxon>
        <taxon>Candidatus Aquicultorales</taxon>
        <taxon>Candidatus Aquicultoraceae</taxon>
        <taxon>Candidatus Aquicultor</taxon>
    </lineage>
</organism>
<dbReference type="Gene3D" id="3.20.20.70">
    <property type="entry name" value="Aldolase class I"/>
    <property type="match status" value="1"/>
</dbReference>
<dbReference type="CDD" id="cd04730">
    <property type="entry name" value="NPD_like"/>
    <property type="match status" value="1"/>
</dbReference>
<evidence type="ECO:0000256" key="3">
    <source>
        <dbReference type="ARBA" id="ARBA00023002"/>
    </source>
</evidence>
<sequence>MSLPSLKIGDLTARVPIMQGGMAVRISMAKLAAAVANEGGIGLIAASGIKPPELIENIREARSLTDGIIGINVMVAVKEFANLVKAAIKERIDLIVAGAGFSRDAFKWCAEGKVPFVPIISSEKAAKLSERLGASAVVLEGKEAGGHLGTTHESTWEILPRIVKSVGIPIIAAGGILHGADIARALSMGASGVQMGSRFAVSEESNADIAWKQALINAKPEDVTLIESPVGMPARAVMTEFVKNLKAHGDNKPKIRCVSCLKDCKKNYCIIDALEKGRQGDLKNGLVFCGERIGEIKEILSVKEIIKNLVQEYEQAVSPVGIYG</sequence>
<dbReference type="GO" id="GO:0018580">
    <property type="term" value="F:nitronate monooxygenase activity"/>
    <property type="evidence" value="ECO:0007669"/>
    <property type="project" value="InterPro"/>
</dbReference>
<reference evidence="5" key="1">
    <citation type="submission" date="2017-09" db="EMBL/GenBank/DDBJ databases">
        <title>Depth-based differentiation of microbial function through sediment-hosted aquifers and enrichment of novel symbionts in the deep terrestrial subsurface.</title>
        <authorList>
            <person name="Probst A.J."/>
            <person name="Ladd B."/>
            <person name="Jarett J.K."/>
            <person name="Geller-Mcgrath D.E."/>
            <person name="Sieber C.M.K."/>
            <person name="Emerson J.B."/>
            <person name="Anantharaman K."/>
            <person name="Thomas B.C."/>
            <person name="Malmstrom R."/>
            <person name="Stieglmeier M."/>
            <person name="Klingl A."/>
            <person name="Woyke T."/>
            <person name="Ryan C.M."/>
            <person name="Banfield J.F."/>
        </authorList>
    </citation>
    <scope>NUCLEOTIDE SEQUENCE [LARGE SCALE GENOMIC DNA]</scope>
</reference>
<keyword evidence="3" id="KW-0560">Oxidoreductase</keyword>
<accession>A0A2M7T5T0</accession>
<dbReference type="PANTHER" id="PTHR32332:SF18">
    <property type="entry name" value="2-NITROPROPANE DIOXYGENASE"/>
    <property type="match status" value="1"/>
</dbReference>
<dbReference type="Proteomes" id="UP000230956">
    <property type="component" value="Unassembled WGS sequence"/>
</dbReference>
<dbReference type="InterPro" id="IPR004136">
    <property type="entry name" value="NMO"/>
</dbReference>
<evidence type="ECO:0000256" key="2">
    <source>
        <dbReference type="ARBA" id="ARBA00022643"/>
    </source>
</evidence>
<comment type="caution">
    <text evidence="4">The sequence shown here is derived from an EMBL/GenBank/DDBJ whole genome shotgun (WGS) entry which is preliminary data.</text>
</comment>
<protein>
    <submittedName>
        <fullName evidence="4">2-nitropropane dioxygenase</fullName>
    </submittedName>
</protein>
<dbReference type="InterPro" id="IPR013785">
    <property type="entry name" value="Aldolase_TIM"/>
</dbReference>
<dbReference type="PANTHER" id="PTHR32332">
    <property type="entry name" value="2-NITROPROPANE DIOXYGENASE"/>
    <property type="match status" value="1"/>
</dbReference>
<dbReference type="GO" id="GO:0051213">
    <property type="term" value="F:dioxygenase activity"/>
    <property type="evidence" value="ECO:0007669"/>
    <property type="project" value="UniProtKB-KW"/>
</dbReference>
<evidence type="ECO:0000256" key="1">
    <source>
        <dbReference type="ARBA" id="ARBA00022630"/>
    </source>
</evidence>
<name>A0A2M7T5T0_9ACTN</name>
<dbReference type="SUPFAM" id="SSF51412">
    <property type="entry name" value="Inosine monophosphate dehydrogenase (IMPDH)"/>
    <property type="match status" value="1"/>
</dbReference>
<dbReference type="EMBL" id="PFNG01000226">
    <property type="protein sequence ID" value="PIZ35742.1"/>
    <property type="molecule type" value="Genomic_DNA"/>
</dbReference>
<keyword evidence="4" id="KW-0223">Dioxygenase</keyword>
<dbReference type="AlphaFoldDB" id="A0A2M7T5T0"/>